<evidence type="ECO:0000256" key="1">
    <source>
        <dbReference type="ARBA" id="ARBA00005046"/>
    </source>
</evidence>
<organism evidence="12 13">
    <name type="scientific">Parachitinimonas caeni</name>
    <dbReference type="NCBI Taxonomy" id="3031301"/>
    <lineage>
        <taxon>Bacteria</taxon>
        <taxon>Pseudomonadati</taxon>
        <taxon>Pseudomonadota</taxon>
        <taxon>Betaproteobacteria</taxon>
        <taxon>Neisseriales</taxon>
        <taxon>Chitinibacteraceae</taxon>
        <taxon>Parachitinimonas</taxon>
    </lineage>
</organism>
<dbReference type="NCBIfam" id="NF007959">
    <property type="entry name" value="PRK10678.1"/>
    <property type="match status" value="1"/>
</dbReference>
<dbReference type="EC" id="2.8.1.12" evidence="3"/>
<keyword evidence="12" id="KW-0808">Transferase</keyword>
<comment type="catalytic activity">
    <reaction evidence="11">
        <text>2 [molybdopterin-synthase sulfur-carrier protein]-C-terminal-Gly-aminoethanethioate + cyclic pyranopterin phosphate + H2O = molybdopterin + 2 [molybdopterin-synthase sulfur-carrier protein]-C-terminal Gly-Gly + 2 H(+)</text>
        <dbReference type="Rhea" id="RHEA:26333"/>
        <dbReference type="Rhea" id="RHEA-COMP:12202"/>
        <dbReference type="Rhea" id="RHEA-COMP:19907"/>
        <dbReference type="ChEBI" id="CHEBI:15377"/>
        <dbReference type="ChEBI" id="CHEBI:15378"/>
        <dbReference type="ChEBI" id="CHEBI:58698"/>
        <dbReference type="ChEBI" id="CHEBI:59648"/>
        <dbReference type="ChEBI" id="CHEBI:90778"/>
        <dbReference type="ChEBI" id="CHEBI:232372"/>
        <dbReference type="EC" id="2.8.1.12"/>
    </reaction>
</comment>
<evidence type="ECO:0000313" key="13">
    <source>
        <dbReference type="Proteomes" id="UP001172778"/>
    </source>
</evidence>
<protein>
    <recommendedName>
        <fullName evidence="4">Molybdopterin synthase catalytic subunit</fullName>
        <ecNumber evidence="3">2.8.1.12</ecNumber>
    </recommendedName>
    <alternativeName>
        <fullName evidence="9">MPT synthase subunit 2</fullName>
    </alternativeName>
    <alternativeName>
        <fullName evidence="7">Molybdenum cofactor biosynthesis protein E</fullName>
    </alternativeName>
    <alternativeName>
        <fullName evidence="8">Molybdopterin-converting factor large subunit</fullName>
    </alternativeName>
    <alternativeName>
        <fullName evidence="10">Molybdopterin-converting factor subunit 2</fullName>
    </alternativeName>
</protein>
<name>A0ABT7DZ59_9NEIS</name>
<keyword evidence="5" id="KW-0501">Molybdenum cofactor biosynthesis</keyword>
<evidence type="ECO:0000256" key="4">
    <source>
        <dbReference type="ARBA" id="ARBA00013858"/>
    </source>
</evidence>
<comment type="pathway">
    <text evidence="1">Cofactor biosynthesis; molybdopterin biosynthesis.</text>
</comment>
<comment type="similarity">
    <text evidence="2">Belongs to the MoaE family.</text>
</comment>
<reference evidence="12" key="1">
    <citation type="submission" date="2023-03" db="EMBL/GenBank/DDBJ databases">
        <title>Chitinimonas shenzhenensis gen. nov., sp. nov., a novel member of family Burkholderiaceae isolated from activated sludge collected in Shen Zhen, China.</title>
        <authorList>
            <person name="Wang X."/>
        </authorList>
    </citation>
    <scope>NUCLEOTIDE SEQUENCE</scope>
    <source>
        <strain evidence="12">DQS-5</strain>
    </source>
</reference>
<evidence type="ECO:0000313" key="12">
    <source>
        <dbReference type="EMBL" id="MDK2124435.1"/>
    </source>
</evidence>
<dbReference type="InterPro" id="IPR003448">
    <property type="entry name" value="Mopterin_biosynth_MoaE"/>
</dbReference>
<evidence type="ECO:0000256" key="8">
    <source>
        <dbReference type="ARBA" id="ARBA00030407"/>
    </source>
</evidence>
<keyword evidence="13" id="KW-1185">Reference proteome</keyword>
<evidence type="ECO:0000256" key="2">
    <source>
        <dbReference type="ARBA" id="ARBA00005426"/>
    </source>
</evidence>
<evidence type="ECO:0000256" key="7">
    <source>
        <dbReference type="ARBA" id="ARBA00029745"/>
    </source>
</evidence>
<evidence type="ECO:0000256" key="5">
    <source>
        <dbReference type="ARBA" id="ARBA00023150"/>
    </source>
</evidence>
<dbReference type="InterPro" id="IPR036563">
    <property type="entry name" value="MoaE_sf"/>
</dbReference>
<dbReference type="Gene3D" id="3.90.1170.40">
    <property type="entry name" value="Molybdopterin biosynthesis MoaE subunit"/>
    <property type="match status" value="1"/>
</dbReference>
<sequence length="165" mass="18649">MTNSVSVQSESFDLAAEYRQFGADDAGIGAVVAFVGRVRDLNLDRNVVALSLEHYPGMTEKALQRIADEAAIRWPLNAVRVVHRVGDLKPTDDIVLVLTASPHRKDAYEANQFIMDYLKTRAPFWKKEHGVDGEARWVDARDSDYSALERWEHALKTNWGIVDHD</sequence>
<dbReference type="CDD" id="cd00756">
    <property type="entry name" value="MoaE"/>
    <property type="match status" value="1"/>
</dbReference>
<evidence type="ECO:0000256" key="3">
    <source>
        <dbReference type="ARBA" id="ARBA00011950"/>
    </source>
</evidence>
<comment type="caution">
    <text evidence="12">The sequence shown here is derived from an EMBL/GenBank/DDBJ whole genome shotgun (WGS) entry which is preliminary data.</text>
</comment>
<gene>
    <name evidence="12" type="primary">moaE</name>
    <name evidence="12" type="ORF">PZA18_10265</name>
</gene>
<dbReference type="Pfam" id="PF02391">
    <property type="entry name" value="MoaE"/>
    <property type="match status" value="1"/>
</dbReference>
<evidence type="ECO:0000256" key="6">
    <source>
        <dbReference type="ARBA" id="ARBA00026066"/>
    </source>
</evidence>
<dbReference type="RefSeq" id="WP_284100748.1">
    <property type="nucleotide sequence ID" value="NZ_JARRAF010000010.1"/>
</dbReference>
<evidence type="ECO:0000256" key="11">
    <source>
        <dbReference type="ARBA" id="ARBA00049878"/>
    </source>
</evidence>
<dbReference type="GO" id="GO:0030366">
    <property type="term" value="F:molybdopterin synthase activity"/>
    <property type="evidence" value="ECO:0007669"/>
    <property type="project" value="UniProtKB-EC"/>
</dbReference>
<dbReference type="Proteomes" id="UP001172778">
    <property type="component" value="Unassembled WGS sequence"/>
</dbReference>
<evidence type="ECO:0000256" key="10">
    <source>
        <dbReference type="ARBA" id="ARBA00032474"/>
    </source>
</evidence>
<accession>A0ABT7DZ59</accession>
<dbReference type="PANTHER" id="PTHR23404">
    <property type="entry name" value="MOLYBDOPTERIN SYNTHASE RELATED"/>
    <property type="match status" value="1"/>
</dbReference>
<dbReference type="EMBL" id="JARRAF010000010">
    <property type="protein sequence ID" value="MDK2124435.1"/>
    <property type="molecule type" value="Genomic_DNA"/>
</dbReference>
<proteinExistence type="inferred from homology"/>
<comment type="subunit">
    <text evidence="6">Heterotetramer of 2 MoaD subunits and 2 MoaE subunits. Also stable as homodimer. The enzyme changes between these two forms during catalysis.</text>
</comment>
<evidence type="ECO:0000256" key="9">
    <source>
        <dbReference type="ARBA" id="ARBA00030781"/>
    </source>
</evidence>
<dbReference type="SUPFAM" id="SSF54690">
    <property type="entry name" value="Molybdopterin synthase subunit MoaE"/>
    <property type="match status" value="1"/>
</dbReference>